<organism evidence="1 2">
    <name type="scientific">Passalora fulva</name>
    <name type="common">Tomato leaf mold</name>
    <name type="synonym">Cladosporium fulvum</name>
    <dbReference type="NCBI Taxonomy" id="5499"/>
    <lineage>
        <taxon>Eukaryota</taxon>
        <taxon>Fungi</taxon>
        <taxon>Dikarya</taxon>
        <taxon>Ascomycota</taxon>
        <taxon>Pezizomycotina</taxon>
        <taxon>Dothideomycetes</taxon>
        <taxon>Dothideomycetidae</taxon>
        <taxon>Mycosphaerellales</taxon>
        <taxon>Mycosphaerellaceae</taxon>
        <taxon>Fulvia</taxon>
    </lineage>
</organism>
<sequence>MDALKEWWKQLSFKDAYSWTDEEEEFASHGMSYPKAERLRFRKIVELIKTDIRVATAIVKGKQKSVEAIGRDPEGWVTIMDGEEEHLREQEAEG</sequence>
<gene>
    <name evidence="1" type="ORF">CLAFUR5_12651</name>
</gene>
<reference evidence="1" key="2">
    <citation type="journal article" date="2022" name="Microb. Genom.">
        <title>A chromosome-scale genome assembly of the tomato pathogen Cladosporium fulvum reveals a compartmentalized genome architecture and the presence of a dispensable chromosome.</title>
        <authorList>
            <person name="Zaccaron A.Z."/>
            <person name="Chen L.H."/>
            <person name="Samaras A."/>
            <person name="Stergiopoulos I."/>
        </authorList>
    </citation>
    <scope>NUCLEOTIDE SEQUENCE</scope>
    <source>
        <strain evidence="1">Race5_Kim</strain>
    </source>
</reference>
<dbReference type="RefSeq" id="XP_047767732.1">
    <property type="nucleotide sequence ID" value="XM_047911799.1"/>
</dbReference>
<dbReference type="Proteomes" id="UP000756132">
    <property type="component" value="Chromosome 11"/>
</dbReference>
<dbReference type="EMBL" id="CP090173">
    <property type="protein sequence ID" value="UJO23366.1"/>
    <property type="molecule type" value="Genomic_DNA"/>
</dbReference>
<name>A0A9Q8UUW1_PASFU</name>
<dbReference type="KEGG" id="ffu:CLAFUR5_12651"/>
<reference evidence="1" key="1">
    <citation type="submission" date="2021-12" db="EMBL/GenBank/DDBJ databases">
        <authorList>
            <person name="Zaccaron A."/>
            <person name="Stergiopoulos I."/>
        </authorList>
    </citation>
    <scope>NUCLEOTIDE SEQUENCE</scope>
    <source>
        <strain evidence="1">Race5_Kim</strain>
    </source>
</reference>
<dbReference type="AlphaFoldDB" id="A0A9Q8UUW1"/>
<keyword evidence="2" id="KW-1185">Reference proteome</keyword>
<evidence type="ECO:0000313" key="2">
    <source>
        <dbReference type="Proteomes" id="UP000756132"/>
    </source>
</evidence>
<protein>
    <submittedName>
        <fullName evidence="1">Uncharacterized protein</fullName>
    </submittedName>
</protein>
<evidence type="ECO:0000313" key="1">
    <source>
        <dbReference type="EMBL" id="UJO23366.1"/>
    </source>
</evidence>
<proteinExistence type="predicted"/>
<accession>A0A9Q8UUW1</accession>
<dbReference type="GeneID" id="71992529"/>